<organism evidence="1 2">
    <name type="scientific">Candidatus Magnetobacterium bavaricum</name>
    <dbReference type="NCBI Taxonomy" id="29290"/>
    <lineage>
        <taxon>Bacteria</taxon>
        <taxon>Pseudomonadati</taxon>
        <taxon>Nitrospirota</taxon>
        <taxon>Thermodesulfovibrionia</taxon>
        <taxon>Thermodesulfovibrionales</taxon>
        <taxon>Candidatus Magnetobacteriaceae</taxon>
        <taxon>Candidatus Magnetobacterium</taxon>
    </lineage>
</organism>
<dbReference type="PROSITE" id="PS51257">
    <property type="entry name" value="PROKAR_LIPOPROTEIN"/>
    <property type="match status" value="1"/>
</dbReference>
<dbReference type="Proteomes" id="UP000033423">
    <property type="component" value="Unassembled WGS sequence"/>
</dbReference>
<dbReference type="AlphaFoldDB" id="A0A0F3GWR3"/>
<keyword evidence="2" id="KW-1185">Reference proteome</keyword>
<reference evidence="1 2" key="1">
    <citation type="submission" date="2015-02" db="EMBL/GenBank/DDBJ databases">
        <title>Single-cell genomics of uncultivated deep-branching MTB reveals a conserved set of magnetosome genes.</title>
        <authorList>
            <person name="Kolinko S."/>
            <person name="Richter M."/>
            <person name="Glockner F.O."/>
            <person name="Brachmann A."/>
            <person name="Schuler D."/>
        </authorList>
    </citation>
    <scope>NUCLEOTIDE SEQUENCE [LARGE SCALE GENOMIC DNA]</scope>
    <source>
        <strain evidence="1">TM-1</strain>
    </source>
</reference>
<comment type="caution">
    <text evidence="1">The sequence shown here is derived from an EMBL/GenBank/DDBJ whole genome shotgun (WGS) entry which is preliminary data.</text>
</comment>
<proteinExistence type="predicted"/>
<evidence type="ECO:0000313" key="2">
    <source>
        <dbReference type="Proteomes" id="UP000033423"/>
    </source>
</evidence>
<name>A0A0F3GWR3_9BACT</name>
<keyword evidence="1" id="KW-0449">Lipoprotein</keyword>
<evidence type="ECO:0000313" key="1">
    <source>
        <dbReference type="EMBL" id="KJU85128.1"/>
    </source>
</evidence>
<accession>A0A0F3GWR3</accession>
<protein>
    <submittedName>
        <fullName evidence="1">Lipoprotein</fullName>
    </submittedName>
</protein>
<gene>
    <name evidence="1" type="ORF">MBAV_002677</name>
</gene>
<sequence>MQKEVFITTMLRIAILGWLIIVAFAGCTASTTVRADNPAEEPQSATVLPTPVPPNHINLMGTEFEDIPIPNELNLDEDQSILINTKLFVGGAVTYTAPVTVESLIRFFNHEMPKRGWEFIASSYAKKNVILAFSKTNRNCLIYINIPGDWSNNTRVQVWLGKTSGTHK</sequence>
<dbReference type="EMBL" id="LACI01001149">
    <property type="protein sequence ID" value="KJU85128.1"/>
    <property type="molecule type" value="Genomic_DNA"/>
</dbReference>